<name>A0AAE0R0D5_9TELE</name>
<organism evidence="2 3">
    <name type="scientific">Hemibagrus guttatus</name>
    <dbReference type="NCBI Taxonomy" id="175788"/>
    <lineage>
        <taxon>Eukaryota</taxon>
        <taxon>Metazoa</taxon>
        <taxon>Chordata</taxon>
        <taxon>Craniata</taxon>
        <taxon>Vertebrata</taxon>
        <taxon>Euteleostomi</taxon>
        <taxon>Actinopterygii</taxon>
        <taxon>Neopterygii</taxon>
        <taxon>Teleostei</taxon>
        <taxon>Ostariophysi</taxon>
        <taxon>Siluriformes</taxon>
        <taxon>Bagridae</taxon>
        <taxon>Hemibagrus</taxon>
    </lineage>
</organism>
<feature type="region of interest" description="Disordered" evidence="1">
    <location>
        <begin position="148"/>
        <end position="174"/>
    </location>
</feature>
<feature type="region of interest" description="Disordered" evidence="1">
    <location>
        <begin position="1"/>
        <end position="21"/>
    </location>
</feature>
<protein>
    <recommendedName>
        <fullName evidence="4">Transposase</fullName>
    </recommendedName>
</protein>
<gene>
    <name evidence="2" type="ORF">QTP70_005928</name>
</gene>
<evidence type="ECO:0008006" key="4">
    <source>
        <dbReference type="Google" id="ProtNLM"/>
    </source>
</evidence>
<dbReference type="Proteomes" id="UP001274896">
    <property type="component" value="Unassembled WGS sequence"/>
</dbReference>
<dbReference type="AlphaFoldDB" id="A0AAE0R0D5"/>
<keyword evidence="3" id="KW-1185">Reference proteome</keyword>
<dbReference type="InterPro" id="IPR036397">
    <property type="entry name" value="RNaseH_sf"/>
</dbReference>
<feature type="compositionally biased region" description="Basic residues" evidence="1">
    <location>
        <begin position="1"/>
        <end position="13"/>
    </location>
</feature>
<evidence type="ECO:0000313" key="3">
    <source>
        <dbReference type="Proteomes" id="UP001274896"/>
    </source>
</evidence>
<evidence type="ECO:0000313" key="2">
    <source>
        <dbReference type="EMBL" id="KAK3539392.1"/>
    </source>
</evidence>
<proteinExistence type="predicted"/>
<sequence>MRHHQASTRRAGHTKPEKKPFISENQRRARLKFAKDLRKWTVVDWSKVIFSDESNFQLCLTPRRVMVRWRPGEAYNPQCLAPTVKYEGGSVMIWGSFNKAGIGQICLCEGRMNQAKYRVVLEEHLLPSVPQLRGLDFPTGQCAMPYSQSNQSLDGGSPDQDPVMAGPISRFEPY</sequence>
<reference evidence="2" key="1">
    <citation type="submission" date="2023-06" db="EMBL/GenBank/DDBJ databases">
        <title>Male Hemibagrus guttatus genome.</title>
        <authorList>
            <person name="Bian C."/>
        </authorList>
    </citation>
    <scope>NUCLEOTIDE SEQUENCE</scope>
    <source>
        <strain evidence="2">Male_cb2023</strain>
        <tissue evidence="2">Muscle</tissue>
    </source>
</reference>
<comment type="caution">
    <text evidence="2">The sequence shown here is derived from an EMBL/GenBank/DDBJ whole genome shotgun (WGS) entry which is preliminary data.</text>
</comment>
<dbReference type="Gene3D" id="3.30.420.10">
    <property type="entry name" value="Ribonuclease H-like superfamily/Ribonuclease H"/>
    <property type="match status" value="1"/>
</dbReference>
<dbReference type="EMBL" id="JAUCMX010000007">
    <property type="protein sequence ID" value="KAK3539392.1"/>
    <property type="molecule type" value="Genomic_DNA"/>
</dbReference>
<dbReference type="GO" id="GO:0003676">
    <property type="term" value="F:nucleic acid binding"/>
    <property type="evidence" value="ECO:0007669"/>
    <property type="project" value="InterPro"/>
</dbReference>
<accession>A0AAE0R0D5</accession>
<evidence type="ECO:0000256" key="1">
    <source>
        <dbReference type="SAM" id="MobiDB-lite"/>
    </source>
</evidence>